<protein>
    <recommendedName>
        <fullName evidence="3">Phage protein</fullName>
    </recommendedName>
</protein>
<dbReference type="Pfam" id="PF23857">
    <property type="entry name" value="Phage_TAC_19"/>
    <property type="match status" value="1"/>
</dbReference>
<dbReference type="NCBIfam" id="NF047360">
    <property type="entry name" value="tail_chap_PVL"/>
    <property type="match status" value="1"/>
</dbReference>
<evidence type="ECO:0000313" key="1">
    <source>
        <dbReference type="EMBL" id="MBC1491947.1"/>
    </source>
</evidence>
<dbReference type="EMBL" id="JAASTX010000009">
    <property type="protein sequence ID" value="MBC1491947.1"/>
    <property type="molecule type" value="Genomic_DNA"/>
</dbReference>
<organism evidence="1 2">
    <name type="scientific">Listeria booriae</name>
    <dbReference type="NCBI Taxonomy" id="1552123"/>
    <lineage>
        <taxon>Bacteria</taxon>
        <taxon>Bacillati</taxon>
        <taxon>Bacillota</taxon>
        <taxon>Bacilli</taxon>
        <taxon>Bacillales</taxon>
        <taxon>Listeriaceae</taxon>
        <taxon>Listeria</taxon>
    </lineage>
</organism>
<sequence length="117" mass="13621">MKITLLDSNGKSKTYKKAHANMEDAMATMQFQLNQKVRYSNNDAIKEMKPDELEMLYIQRNYDAYNDAVKLIVSVFDNQFEVEDVLRSVKRKDFSDLVDEIITEVMNGESEEKKGNK</sequence>
<comment type="caution">
    <text evidence="1">The sequence shown here is derived from an EMBL/GenBank/DDBJ whole genome shotgun (WGS) entry which is preliminary data.</text>
</comment>
<gene>
    <name evidence="1" type="ORF">HCI99_08890</name>
</gene>
<proteinExistence type="predicted"/>
<reference evidence="1 2" key="1">
    <citation type="submission" date="2020-03" db="EMBL/GenBank/DDBJ databases">
        <title>Soil Listeria distribution.</title>
        <authorList>
            <person name="Liao J."/>
            <person name="Wiedmann M."/>
        </authorList>
    </citation>
    <scope>NUCLEOTIDE SEQUENCE [LARGE SCALE GENOMIC DNA]</scope>
    <source>
        <strain evidence="1 2">FSL L7-1547</strain>
    </source>
</reference>
<dbReference type="InterPro" id="IPR057006">
    <property type="entry name" value="Phage_TAC_19"/>
</dbReference>
<dbReference type="AlphaFoldDB" id="A0A7X0XD62"/>
<evidence type="ECO:0000313" key="2">
    <source>
        <dbReference type="Proteomes" id="UP000533953"/>
    </source>
</evidence>
<dbReference type="RefSeq" id="WP_185417461.1">
    <property type="nucleotide sequence ID" value="NZ_JAASTX010000009.1"/>
</dbReference>
<accession>A0A7X0XD62</accession>
<evidence type="ECO:0008006" key="3">
    <source>
        <dbReference type="Google" id="ProtNLM"/>
    </source>
</evidence>
<name>A0A7X0XD62_9LIST</name>
<dbReference type="Proteomes" id="UP000533953">
    <property type="component" value="Unassembled WGS sequence"/>
</dbReference>